<name>A0A3X9ZGJ9_SALNE</name>
<organism evidence="1">
    <name type="scientific">Salmonella newport</name>
    <dbReference type="NCBI Taxonomy" id="108619"/>
    <lineage>
        <taxon>Bacteria</taxon>
        <taxon>Pseudomonadati</taxon>
        <taxon>Pseudomonadota</taxon>
        <taxon>Gammaproteobacteria</taxon>
        <taxon>Enterobacterales</taxon>
        <taxon>Enterobacteriaceae</taxon>
        <taxon>Salmonella</taxon>
    </lineage>
</organism>
<feature type="non-terminal residue" evidence="1">
    <location>
        <position position="1"/>
    </location>
</feature>
<reference evidence="1" key="1">
    <citation type="submission" date="2018-07" db="EMBL/GenBank/DDBJ databases">
        <authorList>
            <person name="Ashton P.M."/>
            <person name="Dallman T."/>
            <person name="Nair S."/>
            <person name="De Pinna E."/>
            <person name="Peters T."/>
            <person name="Grant K."/>
        </authorList>
    </citation>
    <scope>NUCLEOTIDE SEQUENCE</scope>
    <source>
        <strain evidence="1">235050</strain>
    </source>
</reference>
<gene>
    <name evidence="1" type="ORF">DUA94_10760</name>
</gene>
<proteinExistence type="predicted"/>
<accession>A0A3X9ZGJ9</accession>
<protein>
    <submittedName>
        <fullName evidence="1">2-dehydro-3-deoxyglucarate aldolase</fullName>
    </submittedName>
</protein>
<sequence length="26" mass="2730">ATFVAVGSDLGAFRASTQKLADTFKK</sequence>
<evidence type="ECO:0000313" key="1">
    <source>
        <dbReference type="EMBL" id="EBX9728840.1"/>
    </source>
</evidence>
<dbReference type="EMBL" id="AAHMTR010000010">
    <property type="protein sequence ID" value="EBX9728840.1"/>
    <property type="molecule type" value="Genomic_DNA"/>
</dbReference>
<comment type="caution">
    <text evidence="1">The sequence shown here is derived from an EMBL/GenBank/DDBJ whole genome shotgun (WGS) entry which is preliminary data.</text>
</comment>
<dbReference type="AlphaFoldDB" id="A0A3X9ZGJ9"/>